<feature type="binding site" evidence="13">
    <location>
        <position position="162"/>
    </location>
    <ligand>
        <name>FAD</name>
        <dbReference type="ChEBI" id="CHEBI:57692"/>
    </ligand>
</feature>
<dbReference type="PRINTS" id="PR00406">
    <property type="entry name" value="CYTB5RDTASE"/>
</dbReference>
<evidence type="ECO:0000256" key="3">
    <source>
        <dbReference type="ARBA" id="ARBA00006105"/>
    </source>
</evidence>
<reference evidence="15" key="1">
    <citation type="submission" date="2014-01" db="EMBL/GenBank/DDBJ databases">
        <title>The genome of the white-rot fungus Pycnoporus cinnabarinus: a basidiomycete model with a versatile arsenal for lignocellulosic biomass breakdown.</title>
        <authorList>
            <person name="Levasseur A."/>
            <person name="Lomascolo A."/>
            <person name="Ruiz-Duenas F.J."/>
            <person name="Uzan E."/>
            <person name="Piumi F."/>
            <person name="Kues U."/>
            <person name="Ram A.F.J."/>
            <person name="Murat C."/>
            <person name="Haon M."/>
            <person name="Benoit I."/>
            <person name="Arfi Y."/>
            <person name="Chevret D."/>
            <person name="Drula E."/>
            <person name="Kwon M.J."/>
            <person name="Gouret P."/>
            <person name="Lesage-Meessen L."/>
            <person name="Lombard V."/>
            <person name="Mariette J."/>
            <person name="Noirot C."/>
            <person name="Park J."/>
            <person name="Patyshakuliyeva A."/>
            <person name="Wieneger R.A.B."/>
            <person name="Wosten H.A.B."/>
            <person name="Martin F."/>
            <person name="Coutinho P.M."/>
            <person name="de Vries R."/>
            <person name="Martinez A.T."/>
            <person name="Klopp C."/>
            <person name="Pontarotti P."/>
            <person name="Henrissat B."/>
            <person name="Record E."/>
        </authorList>
    </citation>
    <scope>NUCLEOTIDE SEQUENCE [LARGE SCALE GENOMIC DNA]</scope>
    <source>
        <strain evidence="15">BRFM137</strain>
    </source>
</reference>
<evidence type="ECO:0000256" key="8">
    <source>
        <dbReference type="ARBA" id="ARBA00022827"/>
    </source>
</evidence>
<keyword evidence="9" id="KW-1133">Transmembrane helix</keyword>
<dbReference type="InterPro" id="IPR001433">
    <property type="entry name" value="OxRdtase_FAD/NAD-bd"/>
</dbReference>
<comment type="caution">
    <text evidence="15">The sequence shown here is derived from an EMBL/GenBank/DDBJ whole genome shotgun (WGS) entry which is preliminary data.</text>
</comment>
<gene>
    <name evidence="15" type="ORF">BN946_scf184499.g11</name>
</gene>
<feature type="domain" description="FAD-binding FR-type" evidence="14">
    <location>
        <begin position="75"/>
        <end position="186"/>
    </location>
</feature>
<evidence type="ECO:0000259" key="14">
    <source>
        <dbReference type="PROSITE" id="PS51384"/>
    </source>
</evidence>
<feature type="binding site" evidence="13">
    <location>
        <position position="160"/>
    </location>
    <ligand>
        <name>FAD</name>
        <dbReference type="ChEBI" id="CHEBI:57692"/>
    </ligand>
</feature>
<evidence type="ECO:0000256" key="5">
    <source>
        <dbReference type="ARBA" id="ARBA00022630"/>
    </source>
</evidence>
<evidence type="ECO:0000256" key="4">
    <source>
        <dbReference type="ARBA" id="ARBA00012011"/>
    </source>
</evidence>
<accession>A0A060S2T8</accession>
<keyword evidence="7" id="KW-1000">Mitochondrion outer membrane</keyword>
<dbReference type="Gene3D" id="2.40.30.10">
    <property type="entry name" value="Translation factors"/>
    <property type="match status" value="1"/>
</dbReference>
<proteinExistence type="inferred from homology"/>
<evidence type="ECO:0000313" key="15">
    <source>
        <dbReference type="EMBL" id="CDO68486.1"/>
    </source>
</evidence>
<keyword evidence="8 13" id="KW-0274">FAD</keyword>
<evidence type="ECO:0000313" key="16">
    <source>
        <dbReference type="Proteomes" id="UP000029665"/>
    </source>
</evidence>
<dbReference type="InterPro" id="IPR008333">
    <property type="entry name" value="Cbr1-like_FAD-bd_dom"/>
</dbReference>
<comment type="similarity">
    <text evidence="3">Belongs to the flavoprotein pyridine nucleotide cytochrome reductase family.</text>
</comment>
<feature type="binding site" evidence="13">
    <location>
        <position position="161"/>
    </location>
    <ligand>
        <name>FAD</name>
        <dbReference type="ChEBI" id="CHEBI:57692"/>
    </ligand>
</feature>
<feature type="binding site" evidence="13">
    <location>
        <position position="136"/>
    </location>
    <ligand>
        <name>FAD</name>
        <dbReference type="ChEBI" id="CHEBI:57692"/>
    </ligand>
</feature>
<evidence type="ECO:0000256" key="10">
    <source>
        <dbReference type="ARBA" id="ARBA00023002"/>
    </source>
</evidence>
<feature type="binding site" evidence="13">
    <location>
        <position position="152"/>
    </location>
    <ligand>
        <name>FAD</name>
        <dbReference type="ChEBI" id="CHEBI:57692"/>
    </ligand>
</feature>
<dbReference type="HOGENOM" id="CLU_003827_9_1_1"/>
<dbReference type="InterPro" id="IPR001834">
    <property type="entry name" value="CBR-like"/>
</dbReference>
<dbReference type="Pfam" id="PF00970">
    <property type="entry name" value="FAD_binding_6"/>
    <property type="match status" value="1"/>
</dbReference>
<keyword evidence="6" id="KW-0812">Transmembrane</keyword>
<dbReference type="OMA" id="KGPEMQK"/>
<dbReference type="SUPFAM" id="SSF63380">
    <property type="entry name" value="Riboflavin synthase domain-like"/>
    <property type="match status" value="1"/>
</dbReference>
<keyword evidence="11" id="KW-0520">NAD</keyword>
<dbReference type="AlphaFoldDB" id="A0A060S2T8"/>
<organism evidence="15 16">
    <name type="scientific">Pycnoporus cinnabarinus</name>
    <name type="common">Cinnabar-red polypore</name>
    <name type="synonym">Trametes cinnabarina</name>
    <dbReference type="NCBI Taxonomy" id="5643"/>
    <lineage>
        <taxon>Eukaryota</taxon>
        <taxon>Fungi</taxon>
        <taxon>Dikarya</taxon>
        <taxon>Basidiomycota</taxon>
        <taxon>Agaricomycotina</taxon>
        <taxon>Agaricomycetes</taxon>
        <taxon>Polyporales</taxon>
        <taxon>Polyporaceae</taxon>
        <taxon>Trametes</taxon>
    </lineage>
</organism>
<dbReference type="Proteomes" id="UP000029665">
    <property type="component" value="Unassembled WGS sequence"/>
</dbReference>
<evidence type="ECO:0000256" key="7">
    <source>
        <dbReference type="ARBA" id="ARBA00022787"/>
    </source>
</evidence>
<evidence type="ECO:0000256" key="9">
    <source>
        <dbReference type="ARBA" id="ARBA00022989"/>
    </source>
</evidence>
<dbReference type="PANTHER" id="PTHR19370:SF171">
    <property type="entry name" value="NADH-CYTOCHROME B5 REDUCTASE 2"/>
    <property type="match status" value="1"/>
</dbReference>
<dbReference type="InterPro" id="IPR017938">
    <property type="entry name" value="Riboflavin_synthase-like_b-brl"/>
</dbReference>
<feature type="binding site" evidence="13">
    <location>
        <position position="203"/>
    </location>
    <ligand>
        <name>FAD</name>
        <dbReference type="ChEBI" id="CHEBI:57692"/>
    </ligand>
</feature>
<dbReference type="EMBL" id="CCBP010000019">
    <property type="protein sequence ID" value="CDO68486.1"/>
    <property type="molecule type" value="Genomic_DNA"/>
</dbReference>
<dbReference type="FunFam" id="2.40.30.10:FF:000069">
    <property type="entry name" value="NADH-cytochrome b5 reductase"/>
    <property type="match status" value="1"/>
</dbReference>
<keyword evidence="10" id="KW-0560">Oxidoreductase</keyword>
<keyword evidence="12" id="KW-0472">Membrane</keyword>
<feature type="binding site" evidence="13">
    <location>
        <position position="137"/>
    </location>
    <ligand>
        <name>FAD</name>
        <dbReference type="ChEBI" id="CHEBI:57692"/>
    </ligand>
</feature>
<protein>
    <recommendedName>
        <fullName evidence="4">cytochrome-b5 reductase</fullName>
        <ecNumber evidence="4">1.6.2.2</ecNumber>
    </recommendedName>
</protein>
<keyword evidence="16" id="KW-1185">Reference proteome</keyword>
<dbReference type="InterPro" id="IPR039261">
    <property type="entry name" value="FNR_nucleotide-bd"/>
</dbReference>
<evidence type="ECO:0000256" key="11">
    <source>
        <dbReference type="ARBA" id="ARBA00023027"/>
    </source>
</evidence>
<name>A0A060S2T8_PYCCI</name>
<dbReference type="CDD" id="cd06183">
    <property type="entry name" value="cyt_b5_reduct_like"/>
    <property type="match status" value="1"/>
</dbReference>
<evidence type="ECO:0000256" key="12">
    <source>
        <dbReference type="ARBA" id="ARBA00023136"/>
    </source>
</evidence>
<dbReference type="PANTHER" id="PTHR19370">
    <property type="entry name" value="NADH-CYTOCHROME B5 REDUCTASE"/>
    <property type="match status" value="1"/>
</dbReference>
<evidence type="ECO:0000256" key="1">
    <source>
        <dbReference type="ARBA" id="ARBA00001974"/>
    </source>
</evidence>
<dbReference type="OrthoDB" id="432685at2759"/>
<dbReference type="SUPFAM" id="SSF52343">
    <property type="entry name" value="Ferredoxin reductase-like, C-terminal NADP-linked domain"/>
    <property type="match status" value="1"/>
</dbReference>
<dbReference type="PROSITE" id="PS51384">
    <property type="entry name" value="FAD_FR"/>
    <property type="match status" value="1"/>
</dbReference>
<evidence type="ECO:0000256" key="13">
    <source>
        <dbReference type="PIRSR" id="PIRSR601834-1"/>
    </source>
</evidence>
<sequence length="332" mass="36368">MSFVRASFAARSAFANARRYSTAPPTAQKSSNLPYYLLGAGITGLAGYIYLDRSSKADPAPAKPKISDKSALDPQNFVDFKLKKVEPYNHNTAKFIFELPPDTASLLPVASCVVVKSPPDAPNPLLDSKGKPIIRPYTPISPSDLPGELTFLIKRYDTGKMSKYIHELQPGDRLSIKGPIKKFDFQINQFDEVGMIAGGSGITPMYQILEHALRDPSNKTRFTLIFANVTEKDILLKEEFDALRAKYPSTFNVVYTVDQASPGWKGPVGYVNDELVQQHLPPPNLGEKAKIFVCGPPGQVAALAGPKDGMKQGELGGILKKLGYTDDQVFKF</sequence>
<dbReference type="STRING" id="5643.A0A060S2T8"/>
<feature type="binding site" evidence="13">
    <location>
        <position position="135"/>
    </location>
    <ligand>
        <name>FAD</name>
        <dbReference type="ChEBI" id="CHEBI:57692"/>
    </ligand>
</feature>
<evidence type="ECO:0000256" key="2">
    <source>
        <dbReference type="ARBA" id="ARBA00004572"/>
    </source>
</evidence>
<comment type="cofactor">
    <cofactor evidence="1 13">
        <name>FAD</name>
        <dbReference type="ChEBI" id="CHEBI:57692"/>
    </cofactor>
</comment>
<dbReference type="FunFam" id="3.40.50.80:FF:000009">
    <property type="entry name" value="NADH-cytochrome b5 reductase"/>
    <property type="match status" value="1"/>
</dbReference>
<feature type="binding site" evidence="13">
    <location>
        <position position="154"/>
    </location>
    <ligand>
        <name>FAD</name>
        <dbReference type="ChEBI" id="CHEBI:57692"/>
    </ligand>
</feature>
<dbReference type="GO" id="GO:0005741">
    <property type="term" value="C:mitochondrial outer membrane"/>
    <property type="evidence" value="ECO:0007669"/>
    <property type="project" value="UniProtKB-SubCell"/>
</dbReference>
<dbReference type="GO" id="GO:0090524">
    <property type="term" value="F:cytochrome-b5 reductase activity, acting on NADH"/>
    <property type="evidence" value="ECO:0007669"/>
    <property type="project" value="UniProtKB-EC"/>
</dbReference>
<keyword evidence="7" id="KW-0496">Mitochondrion</keyword>
<dbReference type="Pfam" id="PF00175">
    <property type="entry name" value="NAD_binding_1"/>
    <property type="match status" value="1"/>
</dbReference>
<evidence type="ECO:0000256" key="6">
    <source>
        <dbReference type="ARBA" id="ARBA00022692"/>
    </source>
</evidence>
<keyword evidence="5 13" id="KW-0285">Flavoprotein</keyword>
<dbReference type="EC" id="1.6.2.2" evidence="4"/>
<dbReference type="InterPro" id="IPR017927">
    <property type="entry name" value="FAD-bd_FR_type"/>
</dbReference>
<dbReference type="Gene3D" id="3.40.50.80">
    <property type="entry name" value="Nucleotide-binding domain of ferredoxin-NADP reductase (FNR) module"/>
    <property type="match status" value="1"/>
</dbReference>
<comment type="subcellular location">
    <subcellularLocation>
        <location evidence="2">Mitochondrion outer membrane</location>
        <topology evidence="2">Single-pass membrane protein</topology>
    </subcellularLocation>
</comment>